<dbReference type="Gene3D" id="3.40.50.10350">
    <property type="entry name" value="Glycerate kinase, domain 1"/>
    <property type="match status" value="1"/>
</dbReference>
<dbReference type="EMBL" id="UINC01010250">
    <property type="protein sequence ID" value="SVA45680.1"/>
    <property type="molecule type" value="Genomic_DNA"/>
</dbReference>
<organism evidence="4">
    <name type="scientific">marine metagenome</name>
    <dbReference type="NCBI Taxonomy" id="408172"/>
    <lineage>
        <taxon>unclassified sequences</taxon>
        <taxon>metagenomes</taxon>
        <taxon>ecological metagenomes</taxon>
    </lineage>
</organism>
<dbReference type="PIRSF" id="PIRSF006078">
    <property type="entry name" value="GlxK"/>
    <property type="match status" value="1"/>
</dbReference>
<sequence>MVYPFYFLKTHKQIAINGLFGKLFLLQVPRQVLIVPDKFKGSLPAREAAEAIACGWAAACPGDTLSLLPMSDGGDGFGAVMASALSLEEQVFKGINAAGQSRQAAWWLDAESGQAVVESAQSSGLALLPRGRFHPFDLDTRGVGTLLLAVGQGGATQCLVGIGGSATNDGGFGMARSLGWVFRDLRGKAIDRWSELDCLASIQAPTKQTWPSVKVASDVQNPLLGIDGATRVFGPQKGMRPRDFAKADACLGRLAKVAAEMLGSDFSLTPGAGAAGGLGFGMMAFTGAAIEPGFDVFANATNLEMKIGVADLVVTAEGAIDEQTLMGKGTGQVATLCRRLGKPCIGLAGQLTLGKEHGNAAETLFQRLAAIVPDLAGETEAMADAATHLQRLAKQEAKLSTFNT</sequence>
<protein>
    <recommendedName>
        <fullName evidence="5">Glycerate kinase</fullName>
    </recommendedName>
</protein>
<comment type="similarity">
    <text evidence="1">Belongs to the glycerate kinase type-1 family.</text>
</comment>
<evidence type="ECO:0000256" key="2">
    <source>
        <dbReference type="ARBA" id="ARBA00022679"/>
    </source>
</evidence>
<accession>A0A381VZF9</accession>
<dbReference type="Pfam" id="PF02595">
    <property type="entry name" value="Gly_kinase"/>
    <property type="match status" value="1"/>
</dbReference>
<dbReference type="AlphaFoldDB" id="A0A381VZF9"/>
<evidence type="ECO:0008006" key="5">
    <source>
        <dbReference type="Google" id="ProtNLM"/>
    </source>
</evidence>
<dbReference type="SUPFAM" id="SSF110738">
    <property type="entry name" value="Glycerate kinase I"/>
    <property type="match status" value="1"/>
</dbReference>
<dbReference type="GO" id="GO:0031388">
    <property type="term" value="P:organic acid phosphorylation"/>
    <property type="evidence" value="ECO:0007669"/>
    <property type="project" value="InterPro"/>
</dbReference>
<reference evidence="4" key="1">
    <citation type="submission" date="2018-05" db="EMBL/GenBank/DDBJ databases">
        <authorList>
            <person name="Lanie J.A."/>
            <person name="Ng W.-L."/>
            <person name="Kazmierczak K.M."/>
            <person name="Andrzejewski T.M."/>
            <person name="Davidsen T.M."/>
            <person name="Wayne K.J."/>
            <person name="Tettelin H."/>
            <person name="Glass J.I."/>
            <person name="Rusch D."/>
            <person name="Podicherti R."/>
            <person name="Tsui H.-C.T."/>
            <person name="Winkler M.E."/>
        </authorList>
    </citation>
    <scope>NUCLEOTIDE SEQUENCE</scope>
</reference>
<dbReference type="InterPro" id="IPR018197">
    <property type="entry name" value="Glycerate_kinase_RE-like"/>
</dbReference>
<evidence type="ECO:0000256" key="3">
    <source>
        <dbReference type="ARBA" id="ARBA00022777"/>
    </source>
</evidence>
<dbReference type="Gene3D" id="3.90.1510.10">
    <property type="entry name" value="Glycerate kinase, domain 2"/>
    <property type="match status" value="1"/>
</dbReference>
<dbReference type="PANTHER" id="PTHR21599:SF0">
    <property type="entry name" value="GLYCERATE KINASE"/>
    <property type="match status" value="1"/>
</dbReference>
<proteinExistence type="inferred from homology"/>
<keyword evidence="2" id="KW-0808">Transferase</keyword>
<dbReference type="InterPro" id="IPR018193">
    <property type="entry name" value="Glyc_kinase_flavodox-like_fold"/>
</dbReference>
<keyword evidence="3" id="KW-0418">Kinase</keyword>
<dbReference type="InterPro" id="IPR004381">
    <property type="entry name" value="Glycerate_kinase"/>
</dbReference>
<name>A0A381VZF9_9ZZZZ</name>
<gene>
    <name evidence="4" type="ORF">METZ01_LOCUS98534</name>
</gene>
<dbReference type="NCBIfam" id="TIGR00045">
    <property type="entry name" value="glycerate kinase"/>
    <property type="match status" value="1"/>
</dbReference>
<dbReference type="PANTHER" id="PTHR21599">
    <property type="entry name" value="GLYCERATE KINASE"/>
    <property type="match status" value="1"/>
</dbReference>
<evidence type="ECO:0000313" key="4">
    <source>
        <dbReference type="EMBL" id="SVA45680.1"/>
    </source>
</evidence>
<dbReference type="GO" id="GO:0008887">
    <property type="term" value="F:glycerate kinase activity"/>
    <property type="evidence" value="ECO:0007669"/>
    <property type="project" value="InterPro"/>
</dbReference>
<evidence type="ECO:0000256" key="1">
    <source>
        <dbReference type="ARBA" id="ARBA00006284"/>
    </source>
</evidence>
<dbReference type="InterPro" id="IPR036129">
    <property type="entry name" value="Glycerate_kinase_sf"/>
</dbReference>